<feature type="transmembrane region" description="Helical" evidence="1">
    <location>
        <begin position="95"/>
        <end position="117"/>
    </location>
</feature>
<feature type="transmembrane region" description="Helical" evidence="1">
    <location>
        <begin position="137"/>
        <end position="159"/>
    </location>
</feature>
<proteinExistence type="predicted"/>
<comment type="caution">
    <text evidence="2">The sequence shown here is derived from an EMBL/GenBank/DDBJ whole genome shotgun (WGS) entry which is preliminary data.</text>
</comment>
<evidence type="ECO:0000313" key="3">
    <source>
        <dbReference type="Proteomes" id="UP000237056"/>
    </source>
</evidence>
<gene>
    <name evidence="2" type="ORF">Q361_10688</name>
</gene>
<evidence type="ECO:0000313" key="2">
    <source>
        <dbReference type="EMBL" id="POS02026.1"/>
    </source>
</evidence>
<organism evidence="2 3">
    <name type="scientific">Flavobacterium croceum DSM 17960</name>
    <dbReference type="NCBI Taxonomy" id="1121886"/>
    <lineage>
        <taxon>Bacteria</taxon>
        <taxon>Pseudomonadati</taxon>
        <taxon>Bacteroidota</taxon>
        <taxon>Flavobacteriia</taxon>
        <taxon>Flavobacteriales</taxon>
        <taxon>Flavobacteriaceae</taxon>
        <taxon>Flavobacterium</taxon>
    </lineage>
</organism>
<dbReference type="AlphaFoldDB" id="A0A2S4N8L3"/>
<dbReference type="Proteomes" id="UP000237056">
    <property type="component" value="Unassembled WGS sequence"/>
</dbReference>
<keyword evidence="1" id="KW-0812">Transmembrane</keyword>
<keyword evidence="1" id="KW-1133">Transmembrane helix</keyword>
<feature type="transmembrane region" description="Helical" evidence="1">
    <location>
        <begin position="64"/>
        <end position="83"/>
    </location>
</feature>
<keyword evidence="1" id="KW-0472">Membrane</keyword>
<evidence type="ECO:0008006" key="4">
    <source>
        <dbReference type="Google" id="ProtNLM"/>
    </source>
</evidence>
<sequence>MQTFRNAKQINFNTIIYVLIFSLLMSFFGYLYEQIDFIPNYLLANNPKEISVYWSKFHYIVNPAHYHILPATLTVFCLLYIWINRKRLNKLQYKSLILVTTLIIIVNILTVIAVFQINDKLYFSKEVNNQINLKWLAIVWSFINIIRLLILFICSLEIYNKFKTN</sequence>
<accession>A0A2S4N8L3</accession>
<dbReference type="EMBL" id="PQNY01000006">
    <property type="protein sequence ID" value="POS02026.1"/>
    <property type="molecule type" value="Genomic_DNA"/>
</dbReference>
<name>A0A2S4N8L3_9FLAO</name>
<reference evidence="2 3" key="1">
    <citation type="submission" date="2018-01" db="EMBL/GenBank/DDBJ databases">
        <title>Genomic Encyclopedia of Type Strains, Phase I: the one thousand microbial genomes (KMG-I) project.</title>
        <authorList>
            <person name="Goeker M."/>
        </authorList>
    </citation>
    <scope>NUCLEOTIDE SEQUENCE [LARGE SCALE GENOMIC DNA]</scope>
    <source>
        <strain evidence="2 3">DSM 17960</strain>
    </source>
</reference>
<keyword evidence="3" id="KW-1185">Reference proteome</keyword>
<protein>
    <recommendedName>
        <fullName evidence="4">DUF1772 domain-containing protein</fullName>
    </recommendedName>
</protein>
<evidence type="ECO:0000256" key="1">
    <source>
        <dbReference type="SAM" id="Phobius"/>
    </source>
</evidence>
<feature type="transmembrane region" description="Helical" evidence="1">
    <location>
        <begin position="12"/>
        <end position="32"/>
    </location>
</feature>